<evidence type="ECO:0000256" key="6">
    <source>
        <dbReference type="ARBA" id="ARBA00022670"/>
    </source>
</evidence>
<dbReference type="InterPro" id="IPR036286">
    <property type="entry name" value="LexA/Signal_pep-like_sf"/>
</dbReference>
<comment type="caution">
    <text evidence="16">The sequence shown here is derived from an EMBL/GenBank/DDBJ whole genome shotgun (WGS) entry which is preliminary data.</text>
</comment>
<evidence type="ECO:0000256" key="9">
    <source>
        <dbReference type="ARBA" id="ARBA00022824"/>
    </source>
</evidence>
<evidence type="ECO:0000256" key="1">
    <source>
        <dbReference type="ARBA" id="ARBA00000677"/>
    </source>
</evidence>
<dbReference type="PRINTS" id="PR00728">
    <property type="entry name" value="SIGNALPTASE"/>
</dbReference>
<dbReference type="GO" id="GO:0004252">
    <property type="term" value="F:serine-type endopeptidase activity"/>
    <property type="evidence" value="ECO:0007669"/>
    <property type="project" value="InterPro"/>
</dbReference>
<dbReference type="NCBIfam" id="TIGR02228">
    <property type="entry name" value="sigpep_I_arch"/>
    <property type="match status" value="1"/>
</dbReference>
<dbReference type="InterPro" id="IPR019758">
    <property type="entry name" value="Pept_S26A_signal_pept_1_CS"/>
</dbReference>
<evidence type="ECO:0000256" key="7">
    <source>
        <dbReference type="ARBA" id="ARBA00022692"/>
    </source>
</evidence>
<accession>A0A433QEE9</accession>
<keyword evidence="17" id="KW-1185">Reference proteome</keyword>
<evidence type="ECO:0000256" key="4">
    <source>
        <dbReference type="ARBA" id="ARBA00013208"/>
    </source>
</evidence>
<keyword evidence="11" id="KW-1133">Transmembrane helix</keyword>
<dbReference type="PROSITE" id="PS00761">
    <property type="entry name" value="SPASE_I_3"/>
    <property type="match status" value="1"/>
</dbReference>
<keyword evidence="9 15" id="KW-0256">Endoplasmic reticulum</keyword>
<keyword evidence="6 15" id="KW-0645">Protease</keyword>
<dbReference type="Proteomes" id="UP000274822">
    <property type="component" value="Unassembled WGS sequence"/>
</dbReference>
<evidence type="ECO:0000256" key="5">
    <source>
        <dbReference type="ARBA" id="ARBA00019685"/>
    </source>
</evidence>
<evidence type="ECO:0000256" key="2">
    <source>
        <dbReference type="ARBA" id="ARBA00004648"/>
    </source>
</evidence>
<dbReference type="SUPFAM" id="SSF51306">
    <property type="entry name" value="LexA/Signal peptidase"/>
    <property type="match status" value="1"/>
</dbReference>
<keyword evidence="7" id="KW-0812">Transmembrane</keyword>
<evidence type="ECO:0000313" key="16">
    <source>
        <dbReference type="EMBL" id="RUS28114.1"/>
    </source>
</evidence>
<dbReference type="PROSITE" id="PS00501">
    <property type="entry name" value="SPASE_I_1"/>
    <property type="match status" value="1"/>
</dbReference>
<dbReference type="PANTHER" id="PTHR10806:SF6">
    <property type="entry name" value="SIGNAL PEPTIDASE COMPLEX CATALYTIC SUBUNIT SEC11"/>
    <property type="match status" value="1"/>
</dbReference>
<protein>
    <recommendedName>
        <fullName evidence="5 15">Signal peptidase complex catalytic subunit SEC11</fullName>
        <ecNumber evidence="4 15">3.4.21.89</ecNumber>
    </recommendedName>
</protein>
<dbReference type="GO" id="GO:0005787">
    <property type="term" value="C:signal peptidase complex"/>
    <property type="evidence" value="ECO:0007669"/>
    <property type="project" value="TreeGrafter"/>
</dbReference>
<comment type="catalytic activity">
    <reaction evidence="1 15">
        <text>Cleavage of hydrophobic, N-terminal signal or leader sequences from secreted and periplasmic proteins.</text>
        <dbReference type="EC" id="3.4.21.89"/>
    </reaction>
</comment>
<comment type="subcellular location">
    <subcellularLocation>
        <location evidence="2">Endoplasmic reticulum membrane</location>
        <topology evidence="2">Single-pass type II membrane protein</topology>
    </subcellularLocation>
</comment>
<dbReference type="GO" id="GO:0006465">
    <property type="term" value="P:signal peptide processing"/>
    <property type="evidence" value="ECO:0007669"/>
    <property type="project" value="UniProtKB-UniRule"/>
</dbReference>
<keyword evidence="10" id="KW-0735">Signal-anchor</keyword>
<evidence type="ECO:0000256" key="15">
    <source>
        <dbReference type="RuleBase" id="RU362047"/>
    </source>
</evidence>
<comment type="subunit">
    <text evidence="14">Component of the signal peptidase complex (SPC) composed of a catalytic subunit SEC11 and three accessory subunits SPC1, SPC2 and SPC3. The complex induces a local thinning of the ER membrane which is used to measure the length of the signal peptide (SP) h-region of protein substrates. This ensures the selectivity of the complex towards h-regions shorter than 18-20 amino acids. SPC associates with the translocon complex.</text>
</comment>
<evidence type="ECO:0000256" key="10">
    <source>
        <dbReference type="ARBA" id="ARBA00022968"/>
    </source>
</evidence>
<dbReference type="Gene3D" id="2.10.109.10">
    <property type="entry name" value="Umud Fragment, subunit A"/>
    <property type="match status" value="1"/>
</dbReference>
<reference evidence="16 17" key="1">
    <citation type="journal article" date="2018" name="New Phytol.">
        <title>Phylogenomics of Endogonaceae and evolution of mycorrhizas within Mucoromycota.</title>
        <authorList>
            <person name="Chang Y."/>
            <person name="Desiro A."/>
            <person name="Na H."/>
            <person name="Sandor L."/>
            <person name="Lipzen A."/>
            <person name="Clum A."/>
            <person name="Barry K."/>
            <person name="Grigoriev I.V."/>
            <person name="Martin F.M."/>
            <person name="Stajich J.E."/>
            <person name="Smith M.E."/>
            <person name="Bonito G."/>
            <person name="Spatafora J.W."/>
        </authorList>
    </citation>
    <scope>NUCLEOTIDE SEQUENCE [LARGE SCALE GENOMIC DNA]</scope>
    <source>
        <strain evidence="16 17">AD002</strain>
    </source>
</reference>
<dbReference type="PANTHER" id="PTHR10806">
    <property type="entry name" value="SIGNAL PEPTIDASE COMPLEX CATALYTIC SUBUNIT SEC11"/>
    <property type="match status" value="1"/>
</dbReference>
<name>A0A433QEE9_9FUNG</name>
<sequence>MFEFVEMVFMSNFIGFVRSREPTFNVSGWQAATRIKFPSFNYPNYLPAHGHPAPPTMLAAVADQVKAFRQLNKRQIANQILNFVMIIASALMIWKALSLATNSESPIVVLLRTRHQNDVTLNTARPLDVSKAQILSLFIIPPLTNLQKFNHSGSMEPAFYRGDLLFLNMPTSESIKVGDICVFKIPGRDVPIVHRVVKLHDEYKTGKQFLLTKGDNNQVDDRGLYNQGQMWIHRDHVVGKVRGFLPYIGMVTILMNDYPQLKYVLLGGLGLFVLIHRE</sequence>
<organism evidence="16 17">
    <name type="scientific">Jimgerdemannia flammicorona</name>
    <dbReference type="NCBI Taxonomy" id="994334"/>
    <lineage>
        <taxon>Eukaryota</taxon>
        <taxon>Fungi</taxon>
        <taxon>Fungi incertae sedis</taxon>
        <taxon>Mucoromycota</taxon>
        <taxon>Mucoromycotina</taxon>
        <taxon>Endogonomycetes</taxon>
        <taxon>Endogonales</taxon>
        <taxon>Endogonaceae</taxon>
        <taxon>Jimgerdemannia</taxon>
    </lineage>
</organism>
<evidence type="ECO:0000256" key="11">
    <source>
        <dbReference type="ARBA" id="ARBA00022989"/>
    </source>
</evidence>
<evidence type="ECO:0000256" key="8">
    <source>
        <dbReference type="ARBA" id="ARBA00022801"/>
    </source>
</evidence>
<dbReference type="InterPro" id="IPR019533">
    <property type="entry name" value="Peptidase_S26"/>
</dbReference>
<dbReference type="InterPro" id="IPR019756">
    <property type="entry name" value="Pept_S26A_signal_pept_1_Ser-AS"/>
</dbReference>
<gene>
    <name evidence="16" type="ORF">BC938DRAFT_482297</name>
</gene>
<dbReference type="EMBL" id="RBNJ01007172">
    <property type="protein sequence ID" value="RUS28114.1"/>
    <property type="molecule type" value="Genomic_DNA"/>
</dbReference>
<comment type="similarity">
    <text evidence="3 15">Belongs to the peptidase S26B family.</text>
</comment>
<evidence type="ECO:0000256" key="3">
    <source>
        <dbReference type="ARBA" id="ARBA00011035"/>
    </source>
</evidence>
<evidence type="ECO:0000256" key="14">
    <source>
        <dbReference type="ARBA" id="ARBA00047037"/>
    </source>
</evidence>
<evidence type="ECO:0000256" key="12">
    <source>
        <dbReference type="ARBA" id="ARBA00023136"/>
    </source>
</evidence>
<dbReference type="InterPro" id="IPR001733">
    <property type="entry name" value="Peptidase_S26B"/>
</dbReference>
<evidence type="ECO:0000256" key="13">
    <source>
        <dbReference type="ARBA" id="ARBA00045533"/>
    </source>
</evidence>
<dbReference type="EC" id="3.4.21.89" evidence="4 15"/>
<keyword evidence="12" id="KW-0472">Membrane</keyword>
<keyword evidence="8 15" id="KW-0378">Hydrolase</keyword>
<dbReference type="AlphaFoldDB" id="A0A433QEE9"/>
<dbReference type="CDD" id="cd06530">
    <property type="entry name" value="S26_SPase_I"/>
    <property type="match status" value="1"/>
</dbReference>
<evidence type="ECO:0000313" key="17">
    <source>
        <dbReference type="Proteomes" id="UP000274822"/>
    </source>
</evidence>
<comment type="function">
    <text evidence="13">Catalytic component of the signal peptidase complex (SPC) which catalyzes the cleavage of N-terminal signal sequences from nascent proteins as they are translocated into the lumen of the endoplasmic reticulum. Specifically cleaves N-terminal signal peptides that contain a hydrophobic alpha-helix (h-region) shorter than 18-20 amino acids.</text>
</comment>
<proteinExistence type="inferred from homology"/>
<dbReference type="GO" id="GO:0009003">
    <property type="term" value="F:signal peptidase activity"/>
    <property type="evidence" value="ECO:0007669"/>
    <property type="project" value="UniProtKB-EC"/>
</dbReference>